<organism evidence="4 5">
    <name type="scientific">Nakamurella leprariae</name>
    <dbReference type="NCBI Taxonomy" id="2803911"/>
    <lineage>
        <taxon>Bacteria</taxon>
        <taxon>Bacillati</taxon>
        <taxon>Actinomycetota</taxon>
        <taxon>Actinomycetes</taxon>
        <taxon>Nakamurellales</taxon>
        <taxon>Nakamurellaceae</taxon>
        <taxon>Nakamurella</taxon>
    </lineage>
</organism>
<evidence type="ECO:0000259" key="3">
    <source>
        <dbReference type="Pfam" id="PF13649"/>
    </source>
</evidence>
<evidence type="ECO:0000256" key="1">
    <source>
        <dbReference type="ARBA" id="ARBA00022603"/>
    </source>
</evidence>
<reference evidence="4" key="1">
    <citation type="submission" date="2021-01" db="EMBL/GenBank/DDBJ databases">
        <title>YIM 132084 draft genome.</title>
        <authorList>
            <person name="An D."/>
        </authorList>
    </citation>
    <scope>NUCLEOTIDE SEQUENCE</scope>
    <source>
        <strain evidence="4">YIM 132084</strain>
    </source>
</reference>
<dbReference type="GO" id="GO:0032259">
    <property type="term" value="P:methylation"/>
    <property type="evidence" value="ECO:0007669"/>
    <property type="project" value="UniProtKB-KW"/>
</dbReference>
<sequence>MGAGRLDSAPWLRAALDAFAEQVRGLGPVLDAGCGPGDASGYLHERGVQVTGIDLSPRMVGHARRLHPQLTFDVASVTEIAPAAESLGGVLGWWSWFNLPRAVLPQVIARMTGALRPGGHLLIGTHVGEGDLERTTAYGDVPVHWTTHLYQPEELTTLLTAAGLTIAAELRLPSEPPQHAQVIISARTPSGGPPHLEQDGAGECTVVHMATSCTGDPWTDGEDA</sequence>
<dbReference type="InterPro" id="IPR029063">
    <property type="entry name" value="SAM-dependent_MTases_sf"/>
</dbReference>
<evidence type="ECO:0000313" key="4">
    <source>
        <dbReference type="EMBL" id="MBM9468384.1"/>
    </source>
</evidence>
<dbReference type="Gene3D" id="3.40.50.150">
    <property type="entry name" value="Vaccinia Virus protein VP39"/>
    <property type="match status" value="1"/>
</dbReference>
<feature type="domain" description="Methyltransferase" evidence="3">
    <location>
        <begin position="29"/>
        <end position="119"/>
    </location>
</feature>
<accession>A0A939C2K9</accession>
<evidence type="ECO:0000256" key="2">
    <source>
        <dbReference type="ARBA" id="ARBA00022679"/>
    </source>
</evidence>
<name>A0A939C2K9_9ACTN</name>
<keyword evidence="5" id="KW-1185">Reference proteome</keyword>
<dbReference type="Proteomes" id="UP000663792">
    <property type="component" value="Unassembled WGS sequence"/>
</dbReference>
<comment type="caution">
    <text evidence="4">The sequence shown here is derived from an EMBL/GenBank/DDBJ whole genome shotgun (WGS) entry which is preliminary data.</text>
</comment>
<dbReference type="GO" id="GO:0008168">
    <property type="term" value="F:methyltransferase activity"/>
    <property type="evidence" value="ECO:0007669"/>
    <property type="project" value="UniProtKB-KW"/>
</dbReference>
<keyword evidence="2" id="KW-0808">Transferase</keyword>
<keyword evidence="1 4" id="KW-0489">Methyltransferase</keyword>
<dbReference type="AlphaFoldDB" id="A0A939C2K9"/>
<dbReference type="CDD" id="cd02440">
    <property type="entry name" value="AdoMet_MTases"/>
    <property type="match status" value="1"/>
</dbReference>
<dbReference type="Pfam" id="PF13649">
    <property type="entry name" value="Methyltransf_25"/>
    <property type="match status" value="1"/>
</dbReference>
<gene>
    <name evidence="4" type="ORF">JL106_13960</name>
</gene>
<dbReference type="SUPFAM" id="SSF53335">
    <property type="entry name" value="S-adenosyl-L-methionine-dependent methyltransferases"/>
    <property type="match status" value="1"/>
</dbReference>
<dbReference type="EMBL" id="JAERWK010000017">
    <property type="protein sequence ID" value="MBM9468384.1"/>
    <property type="molecule type" value="Genomic_DNA"/>
</dbReference>
<evidence type="ECO:0000313" key="5">
    <source>
        <dbReference type="Proteomes" id="UP000663792"/>
    </source>
</evidence>
<protein>
    <submittedName>
        <fullName evidence="4">Class I SAM-dependent methyltransferase</fullName>
    </submittedName>
</protein>
<dbReference type="PANTHER" id="PTHR43861">
    <property type="entry name" value="TRANS-ACONITATE 2-METHYLTRANSFERASE-RELATED"/>
    <property type="match status" value="1"/>
</dbReference>
<dbReference type="PANTHER" id="PTHR43861:SF1">
    <property type="entry name" value="TRANS-ACONITATE 2-METHYLTRANSFERASE"/>
    <property type="match status" value="1"/>
</dbReference>
<dbReference type="InterPro" id="IPR041698">
    <property type="entry name" value="Methyltransf_25"/>
</dbReference>
<proteinExistence type="predicted"/>